<dbReference type="InterPro" id="IPR001867">
    <property type="entry name" value="OmpR/PhoB-type_DNA-bd"/>
</dbReference>
<dbReference type="Pfam" id="PF07676">
    <property type="entry name" value="PD40"/>
    <property type="match status" value="7"/>
</dbReference>
<evidence type="ECO:0000313" key="6">
    <source>
        <dbReference type="Proteomes" id="UP001501323"/>
    </source>
</evidence>
<evidence type="ECO:0000259" key="4">
    <source>
        <dbReference type="PROSITE" id="PS51755"/>
    </source>
</evidence>
<name>A0ABP9DVU2_9GAMM</name>
<keyword evidence="6" id="KW-1185">Reference proteome</keyword>
<dbReference type="PROSITE" id="PS51755">
    <property type="entry name" value="OMPR_PHOB"/>
    <property type="match status" value="1"/>
</dbReference>
<dbReference type="Gene3D" id="1.10.10.10">
    <property type="entry name" value="Winged helix-like DNA-binding domain superfamily/Winged helix DNA-binding domain"/>
    <property type="match status" value="1"/>
</dbReference>
<dbReference type="PANTHER" id="PTHR36842">
    <property type="entry name" value="PROTEIN TOLB HOMOLOG"/>
    <property type="match status" value="1"/>
</dbReference>
<organism evidence="5 6">
    <name type="scientific">Luteimonas vadosa</name>
    <dbReference type="NCBI Taxonomy" id="1165507"/>
    <lineage>
        <taxon>Bacteria</taxon>
        <taxon>Pseudomonadati</taxon>
        <taxon>Pseudomonadota</taxon>
        <taxon>Gammaproteobacteria</taxon>
        <taxon>Lysobacterales</taxon>
        <taxon>Lysobacteraceae</taxon>
        <taxon>Luteimonas</taxon>
    </lineage>
</organism>
<dbReference type="PANTHER" id="PTHR36842:SF1">
    <property type="entry name" value="PROTEIN TOLB"/>
    <property type="match status" value="1"/>
</dbReference>
<evidence type="ECO:0000256" key="1">
    <source>
        <dbReference type="ARBA" id="ARBA00009820"/>
    </source>
</evidence>
<dbReference type="Pfam" id="PF00486">
    <property type="entry name" value="Trans_reg_C"/>
    <property type="match status" value="1"/>
</dbReference>
<gene>
    <name evidence="5" type="ORF">GCM10023332_02790</name>
</gene>
<reference evidence="6" key="1">
    <citation type="journal article" date="2019" name="Int. J. Syst. Evol. Microbiol.">
        <title>The Global Catalogue of Microorganisms (GCM) 10K type strain sequencing project: providing services to taxonomists for standard genome sequencing and annotation.</title>
        <authorList>
            <consortium name="The Broad Institute Genomics Platform"/>
            <consortium name="The Broad Institute Genome Sequencing Center for Infectious Disease"/>
            <person name="Wu L."/>
            <person name="Ma J."/>
        </authorList>
    </citation>
    <scope>NUCLEOTIDE SEQUENCE [LARGE SCALE GENOMIC DNA]</scope>
    <source>
        <strain evidence="6">JCM 18392</strain>
    </source>
</reference>
<sequence>MTEYRFNGIRLDSASRRIVGPRGSVHLPPKPYEVLVELLHAACSVVTREALLDRVWPERPASDETLSRTITDLRKLLGDDSRAPRYIETVPKVGYRFLLDVERGDREPEPGPSPRRNRLGALAAALVVLALASAYLLRPDPEPRATVVVGSGILGVPIPLTTEVGDEDTPDFSPDGKQLVYAARDRGDENWDIRLRDLATGEATDLAGGPDREYAPVFSPDGRRVAFLRYRGERCQVVVKALDGGERPVADCQTPLMAYLDWSPDGRRIAFSQVPAQGGATLALRTVDLETRAIAAPVAAPPDGEYQFAPKFSPDGRQLAYVQGVLDRNELWLADLPSGRARPITAFGGRITGASWDGAGTGLYVATAAPAEPALWRVVPGRPAERLRGGEAFAIAFDHVHRRLVFDNIRPRTNIWSTRIGADGDADAPVRAVASTRIDFRPSVSPDGRRLAFVSDRTGHYEVWLADATGDAQRRLTQWQAADISRPAWSPDGRTLAYAVLRDGRWTGFLDPMDGTVRQRIPVEGQFRHPTWSPDGRWVLHADEQGIRRVSPGQWRVERVLDQAGAVPLFVRDQAVYFLQPGRPGIQRLPSQGPPDTLLAEHELVVPEAISSGGGHLYFIGSTPQDGIRRLFAHDMDSGGTRAILPLVAYARHAHTTATLDGATVYFSQTDDAESDLVVIDAPP</sequence>
<dbReference type="SUPFAM" id="SSF46894">
    <property type="entry name" value="C-terminal effector domain of the bipartite response regulators"/>
    <property type="match status" value="1"/>
</dbReference>
<protein>
    <recommendedName>
        <fullName evidence="4">OmpR/PhoB-type domain-containing protein</fullName>
    </recommendedName>
</protein>
<dbReference type="SUPFAM" id="SSF63825">
    <property type="entry name" value="YWTD domain"/>
    <property type="match status" value="1"/>
</dbReference>
<dbReference type="Gene3D" id="2.120.10.60">
    <property type="entry name" value="Tricorn protease N-terminal domain"/>
    <property type="match status" value="1"/>
</dbReference>
<evidence type="ECO:0000313" key="5">
    <source>
        <dbReference type="EMBL" id="GAA4854668.1"/>
    </source>
</evidence>
<dbReference type="EMBL" id="BAABJY010000001">
    <property type="protein sequence ID" value="GAA4854668.1"/>
    <property type="molecule type" value="Genomic_DNA"/>
</dbReference>
<comment type="caution">
    <text evidence="5">The sequence shown here is derived from an EMBL/GenBank/DDBJ whole genome shotgun (WGS) entry which is preliminary data.</text>
</comment>
<feature type="DNA-binding region" description="OmpR/PhoB-type" evidence="3">
    <location>
        <begin position="1"/>
        <end position="99"/>
    </location>
</feature>
<accession>A0ABP9DVU2</accession>
<feature type="domain" description="OmpR/PhoB-type" evidence="4">
    <location>
        <begin position="1"/>
        <end position="99"/>
    </location>
</feature>
<keyword evidence="2 3" id="KW-0238">DNA-binding</keyword>
<dbReference type="SMART" id="SM00862">
    <property type="entry name" value="Trans_reg_C"/>
    <property type="match status" value="1"/>
</dbReference>
<dbReference type="Proteomes" id="UP001501323">
    <property type="component" value="Unassembled WGS sequence"/>
</dbReference>
<comment type="similarity">
    <text evidence="1">Belongs to the TolB family.</text>
</comment>
<dbReference type="InterPro" id="IPR011659">
    <property type="entry name" value="WD40"/>
</dbReference>
<dbReference type="InterPro" id="IPR016032">
    <property type="entry name" value="Sig_transdc_resp-reg_C-effctor"/>
</dbReference>
<dbReference type="InterPro" id="IPR011042">
    <property type="entry name" value="6-blade_b-propeller_TolB-like"/>
</dbReference>
<dbReference type="SUPFAM" id="SSF82171">
    <property type="entry name" value="DPP6 N-terminal domain-like"/>
    <property type="match status" value="1"/>
</dbReference>
<dbReference type="RefSeq" id="WP_345293714.1">
    <property type="nucleotide sequence ID" value="NZ_BAABJY010000001.1"/>
</dbReference>
<dbReference type="CDD" id="cd00383">
    <property type="entry name" value="trans_reg_C"/>
    <property type="match status" value="1"/>
</dbReference>
<dbReference type="InterPro" id="IPR036388">
    <property type="entry name" value="WH-like_DNA-bd_sf"/>
</dbReference>
<evidence type="ECO:0000256" key="3">
    <source>
        <dbReference type="PROSITE-ProRule" id="PRU01091"/>
    </source>
</evidence>
<proteinExistence type="inferred from homology"/>
<dbReference type="Gene3D" id="2.120.10.30">
    <property type="entry name" value="TolB, C-terminal domain"/>
    <property type="match status" value="3"/>
</dbReference>
<evidence type="ECO:0000256" key="2">
    <source>
        <dbReference type="ARBA" id="ARBA00023125"/>
    </source>
</evidence>